<dbReference type="Pfam" id="PF02861">
    <property type="entry name" value="Clp_N"/>
    <property type="match status" value="1"/>
</dbReference>
<evidence type="ECO:0000313" key="10">
    <source>
        <dbReference type="EMBL" id="TPG81707.1"/>
    </source>
</evidence>
<dbReference type="Pfam" id="PF00004">
    <property type="entry name" value="AAA"/>
    <property type="match status" value="1"/>
</dbReference>
<comment type="similarity">
    <text evidence="1 7">Belongs to the ClpA/ClpB family.</text>
</comment>
<evidence type="ECO:0000259" key="9">
    <source>
        <dbReference type="PROSITE" id="PS51903"/>
    </source>
</evidence>
<dbReference type="SUPFAM" id="SSF52540">
    <property type="entry name" value="P-loop containing nucleoside triphosphate hydrolases"/>
    <property type="match status" value="2"/>
</dbReference>
<dbReference type="PROSITE" id="PS00870">
    <property type="entry name" value="CLPAB_1"/>
    <property type="match status" value="1"/>
</dbReference>
<dbReference type="EMBL" id="RCZE01000001">
    <property type="protein sequence ID" value="TPG81707.1"/>
    <property type="molecule type" value="Genomic_DNA"/>
</dbReference>
<evidence type="ECO:0000256" key="8">
    <source>
        <dbReference type="SAM" id="Coils"/>
    </source>
</evidence>
<feature type="domain" description="Clp R" evidence="9">
    <location>
        <begin position="10"/>
        <end position="153"/>
    </location>
</feature>
<comment type="caution">
    <text evidence="10">The sequence shown here is derived from an EMBL/GenBank/DDBJ whole genome shotgun (WGS) entry which is preliminary data.</text>
</comment>
<dbReference type="InterPro" id="IPR003959">
    <property type="entry name" value="ATPase_AAA_core"/>
</dbReference>
<dbReference type="GO" id="GO:0016887">
    <property type="term" value="F:ATP hydrolysis activity"/>
    <property type="evidence" value="ECO:0007669"/>
    <property type="project" value="InterPro"/>
</dbReference>
<evidence type="ECO:0000256" key="4">
    <source>
        <dbReference type="ARBA" id="ARBA00022840"/>
    </source>
</evidence>
<dbReference type="Gene3D" id="3.40.50.300">
    <property type="entry name" value="P-loop containing nucleotide triphosphate hydrolases"/>
    <property type="match status" value="3"/>
</dbReference>
<dbReference type="FunFam" id="3.40.50.300:FF:000025">
    <property type="entry name" value="ATP-dependent Clp protease subunit"/>
    <property type="match status" value="1"/>
</dbReference>
<evidence type="ECO:0000256" key="2">
    <source>
        <dbReference type="ARBA" id="ARBA00022737"/>
    </source>
</evidence>
<dbReference type="SMART" id="SM00382">
    <property type="entry name" value="AAA"/>
    <property type="match status" value="2"/>
</dbReference>
<dbReference type="PROSITE" id="PS51903">
    <property type="entry name" value="CLP_R"/>
    <property type="match status" value="1"/>
</dbReference>
<dbReference type="SMART" id="SM01086">
    <property type="entry name" value="ClpB_D2-small"/>
    <property type="match status" value="1"/>
</dbReference>
<dbReference type="Gene3D" id="1.10.8.60">
    <property type="match status" value="1"/>
</dbReference>
<evidence type="ECO:0000256" key="7">
    <source>
        <dbReference type="RuleBase" id="RU004432"/>
    </source>
</evidence>
<reference evidence="10 11" key="1">
    <citation type="journal article" date="2019" name="Environ. Microbiol.">
        <title>Species interactions and distinct microbial communities in high Arctic permafrost affected cryosols are associated with the CH4 and CO2 gas fluxes.</title>
        <authorList>
            <person name="Altshuler I."/>
            <person name="Hamel J."/>
            <person name="Turney S."/>
            <person name="Magnuson E."/>
            <person name="Levesque R."/>
            <person name="Greer C."/>
            <person name="Whyte L.G."/>
        </authorList>
    </citation>
    <scope>NUCLEOTIDE SEQUENCE [LARGE SCALE GENOMIC DNA]</scope>
    <source>
        <strain evidence="10 11">E3</strain>
    </source>
</reference>
<gene>
    <name evidence="10" type="primary">tssH</name>
    <name evidence="10" type="ORF">EAH78_02075</name>
</gene>
<dbReference type="InterPro" id="IPR050130">
    <property type="entry name" value="ClpA_ClpB"/>
</dbReference>
<protein>
    <submittedName>
        <fullName evidence="10">Type VI secretion system ATPase TssH</fullName>
    </submittedName>
</protein>
<dbReference type="InterPro" id="IPR041546">
    <property type="entry name" value="ClpA/ClpB_AAA_lid"/>
</dbReference>
<evidence type="ECO:0000256" key="5">
    <source>
        <dbReference type="ARBA" id="ARBA00023186"/>
    </source>
</evidence>
<evidence type="ECO:0000256" key="1">
    <source>
        <dbReference type="ARBA" id="ARBA00008675"/>
    </source>
</evidence>
<dbReference type="InterPro" id="IPR028299">
    <property type="entry name" value="ClpA/B_CS2"/>
</dbReference>
<dbReference type="InterPro" id="IPR027417">
    <property type="entry name" value="P-loop_NTPase"/>
</dbReference>
<dbReference type="InterPro" id="IPR004176">
    <property type="entry name" value="Clp_R_N"/>
</dbReference>
<dbReference type="PANTHER" id="PTHR11638">
    <property type="entry name" value="ATP-DEPENDENT CLP PROTEASE"/>
    <property type="match status" value="1"/>
</dbReference>
<dbReference type="GO" id="GO:0034605">
    <property type="term" value="P:cellular response to heat"/>
    <property type="evidence" value="ECO:0007669"/>
    <property type="project" value="TreeGrafter"/>
</dbReference>
<dbReference type="Pfam" id="PF17871">
    <property type="entry name" value="AAA_lid_9"/>
    <property type="match status" value="1"/>
</dbReference>
<dbReference type="InterPro" id="IPR018368">
    <property type="entry name" value="ClpA/B_CS1"/>
</dbReference>
<dbReference type="PANTHER" id="PTHR11638:SF181">
    <property type="entry name" value="ATPASE SUBUNIT OF ATP-DEPENDENT PROTEASE"/>
    <property type="match status" value="1"/>
</dbReference>
<dbReference type="CDD" id="cd19499">
    <property type="entry name" value="RecA-like_ClpB_Hsp104-like"/>
    <property type="match status" value="1"/>
</dbReference>
<dbReference type="Gene3D" id="1.10.1780.10">
    <property type="entry name" value="Clp, N-terminal domain"/>
    <property type="match status" value="1"/>
</dbReference>
<keyword evidence="5 7" id="KW-0143">Chaperone</keyword>
<sequence length="882" mass="96101">MINVDLQQLIQALDAETRRDLESSAERCVARGGSKILVEDLLLGLLERPQGLLARALQDAEVDAGELSAALQSRVEHSASRNPVFAPELVQWLQDALLVANLELGQTQVEQAALILALLRNPMRYAGSRYQALLAKLNIDRLKEFALSQKEQPATGKPAVPGESLLQRFTHNLTQQARDGKLDPVLCRDGAIRQMVDILARRRKNNPIVVGEAGVGKTAIVEGLASRIAAGEVPQVLKGVELLSLDMGLLQAGASVKGEFERRLKGVIDEVKASPKPIILFIDEAHTLIGAGGNAGGSDAANLLKPALARGELRTIAATTWAEYKKYFEKDPALARRFQPVQLHEPTVSEAVTILRGLAQVYEKSHGIYLRDDAVVSAAELSARYLAGRQLPDKAVDVLDTACARVRISLAAAPESLERLRGELAEGGRQRQALRRDAEAGLLIDHEALDALEARLEDAEDERAALEILWTEQKELAERLLDLRQQLAKAREAAAVEPTVTVEEDAEGTVIETLPVDEAQSVASLEAALNDTHKALTELQVKERLVSFEVCPRLVAEVISAWTGVPLAQLAREHNAKVASFATDLRTRIRGQEQAVHALDRSMRATAAGLNKPGAPVGVFLLVGPSGVGKTETALALADLLYGGDRFITTINMSEFQEKHTVSRLIGAPPGYVGYGEGGMLTEAVRQKPYSVVLLDEVEKADPDVLNLFYQIFDKGVANDGEGREIDFRNTLILMTSNLGSDRISELCENGARPTAEALEETIRPVLSKHFKPALLARMRVVPYYPVGGPVLRELIEIKLSRLGERLNRRQLDFTYCQNLVDHLAERCTQSDSGARLIDHLLDLHVLPLVADRLLDAMATGESLKRVHATLDGDASVTCEFA</sequence>
<dbReference type="PRINTS" id="PR00300">
    <property type="entry name" value="CLPPROTEASEA"/>
</dbReference>
<keyword evidence="4 7" id="KW-0067">ATP-binding</keyword>
<dbReference type="FunFam" id="3.40.50.300:FF:000010">
    <property type="entry name" value="Chaperone clpB 1, putative"/>
    <property type="match status" value="1"/>
</dbReference>
<dbReference type="InterPro" id="IPR003593">
    <property type="entry name" value="AAA+_ATPase"/>
</dbReference>
<evidence type="ECO:0000256" key="3">
    <source>
        <dbReference type="ARBA" id="ARBA00022741"/>
    </source>
</evidence>
<dbReference type="RefSeq" id="WP_140664860.1">
    <property type="nucleotide sequence ID" value="NZ_RCZE01000001.1"/>
</dbReference>
<keyword evidence="2 6" id="KW-0677">Repeat</keyword>
<name>A0A502I469_9PSED</name>
<dbReference type="PROSITE" id="PS00871">
    <property type="entry name" value="CLPAB_2"/>
    <property type="match status" value="1"/>
</dbReference>
<dbReference type="InterPro" id="IPR019489">
    <property type="entry name" value="Clp_ATPase_C"/>
</dbReference>
<dbReference type="NCBIfam" id="TIGR03345">
    <property type="entry name" value="VI_ClpV1"/>
    <property type="match status" value="1"/>
</dbReference>
<dbReference type="InterPro" id="IPR017729">
    <property type="entry name" value="ATPase_T6SS_ClpV1"/>
</dbReference>
<accession>A0A502I469</accession>
<dbReference type="Pfam" id="PF10431">
    <property type="entry name" value="ClpB_D2-small"/>
    <property type="match status" value="1"/>
</dbReference>
<dbReference type="InterPro" id="IPR036628">
    <property type="entry name" value="Clp_N_dom_sf"/>
</dbReference>
<dbReference type="GO" id="GO:0005524">
    <property type="term" value="F:ATP binding"/>
    <property type="evidence" value="ECO:0007669"/>
    <property type="project" value="UniProtKB-KW"/>
</dbReference>
<proteinExistence type="inferred from homology"/>
<dbReference type="Proteomes" id="UP000317933">
    <property type="component" value="Unassembled WGS sequence"/>
</dbReference>
<organism evidence="10 11">
    <name type="scientific">Pseudomonas arsenicoxydans</name>
    <dbReference type="NCBI Taxonomy" id="702115"/>
    <lineage>
        <taxon>Bacteria</taxon>
        <taxon>Pseudomonadati</taxon>
        <taxon>Pseudomonadota</taxon>
        <taxon>Gammaproteobacteria</taxon>
        <taxon>Pseudomonadales</taxon>
        <taxon>Pseudomonadaceae</taxon>
        <taxon>Pseudomonas</taxon>
    </lineage>
</organism>
<evidence type="ECO:0000313" key="11">
    <source>
        <dbReference type="Proteomes" id="UP000317933"/>
    </source>
</evidence>
<keyword evidence="8" id="KW-0175">Coiled coil</keyword>
<keyword evidence="3 7" id="KW-0547">Nucleotide-binding</keyword>
<evidence type="ECO:0000256" key="6">
    <source>
        <dbReference type="PROSITE-ProRule" id="PRU01251"/>
    </source>
</evidence>
<feature type="coiled-coil region" evidence="8">
    <location>
        <begin position="417"/>
        <end position="493"/>
    </location>
</feature>
<dbReference type="CDD" id="cd00009">
    <property type="entry name" value="AAA"/>
    <property type="match status" value="1"/>
</dbReference>
<dbReference type="InterPro" id="IPR001270">
    <property type="entry name" value="ClpA/B"/>
</dbReference>
<dbReference type="GO" id="GO:0005737">
    <property type="term" value="C:cytoplasm"/>
    <property type="evidence" value="ECO:0007669"/>
    <property type="project" value="TreeGrafter"/>
</dbReference>
<dbReference type="Pfam" id="PF07724">
    <property type="entry name" value="AAA_2"/>
    <property type="match status" value="1"/>
</dbReference>
<dbReference type="AlphaFoldDB" id="A0A502I469"/>
<dbReference type="SUPFAM" id="SSF81923">
    <property type="entry name" value="Double Clp-N motif"/>
    <property type="match status" value="1"/>
</dbReference>